<reference evidence="1" key="1">
    <citation type="journal article" date="2021" name="Environ. Microbiol.">
        <title>Gene family expansions and transcriptome signatures uncover fungal adaptations to wood decay.</title>
        <authorList>
            <person name="Hage H."/>
            <person name="Miyauchi S."/>
            <person name="Viragh M."/>
            <person name="Drula E."/>
            <person name="Min B."/>
            <person name="Chaduli D."/>
            <person name="Navarro D."/>
            <person name="Favel A."/>
            <person name="Norest M."/>
            <person name="Lesage-Meessen L."/>
            <person name="Balint B."/>
            <person name="Merenyi Z."/>
            <person name="de Eugenio L."/>
            <person name="Morin E."/>
            <person name="Martinez A.T."/>
            <person name="Baldrian P."/>
            <person name="Stursova M."/>
            <person name="Martinez M.J."/>
            <person name="Novotny C."/>
            <person name="Magnuson J.K."/>
            <person name="Spatafora J.W."/>
            <person name="Maurice S."/>
            <person name="Pangilinan J."/>
            <person name="Andreopoulos W."/>
            <person name="LaButti K."/>
            <person name="Hundley H."/>
            <person name="Na H."/>
            <person name="Kuo A."/>
            <person name="Barry K."/>
            <person name="Lipzen A."/>
            <person name="Henrissat B."/>
            <person name="Riley R."/>
            <person name="Ahrendt S."/>
            <person name="Nagy L.G."/>
            <person name="Grigoriev I.V."/>
            <person name="Martin F."/>
            <person name="Rosso M.N."/>
        </authorList>
    </citation>
    <scope>NUCLEOTIDE SEQUENCE</scope>
    <source>
        <strain evidence="1">CBS 384.51</strain>
    </source>
</reference>
<comment type="caution">
    <text evidence="1">The sequence shown here is derived from an EMBL/GenBank/DDBJ whole genome shotgun (WGS) entry which is preliminary data.</text>
</comment>
<organism evidence="1 2">
    <name type="scientific">Irpex rosettiformis</name>
    <dbReference type="NCBI Taxonomy" id="378272"/>
    <lineage>
        <taxon>Eukaryota</taxon>
        <taxon>Fungi</taxon>
        <taxon>Dikarya</taxon>
        <taxon>Basidiomycota</taxon>
        <taxon>Agaricomycotina</taxon>
        <taxon>Agaricomycetes</taxon>
        <taxon>Polyporales</taxon>
        <taxon>Irpicaceae</taxon>
        <taxon>Irpex</taxon>
    </lineage>
</organism>
<protein>
    <submittedName>
        <fullName evidence="1">Uncharacterized protein</fullName>
    </submittedName>
</protein>
<dbReference type="EMBL" id="MU274901">
    <property type="protein sequence ID" value="KAI0093537.1"/>
    <property type="molecule type" value="Genomic_DNA"/>
</dbReference>
<evidence type="ECO:0000313" key="1">
    <source>
        <dbReference type="EMBL" id="KAI0093537.1"/>
    </source>
</evidence>
<name>A0ACB8UGQ5_9APHY</name>
<proteinExistence type="predicted"/>
<dbReference type="Proteomes" id="UP001055072">
    <property type="component" value="Unassembled WGS sequence"/>
</dbReference>
<accession>A0ACB8UGQ5</accession>
<evidence type="ECO:0000313" key="2">
    <source>
        <dbReference type="Proteomes" id="UP001055072"/>
    </source>
</evidence>
<keyword evidence="2" id="KW-1185">Reference proteome</keyword>
<sequence>MEPGPTFMKLRMFAFCCIMLASLVWLILLNLDLFLRWDVSDPAQRSFVIVFILIDALTVVMLPVLLIVEFRAWLESARMLALVLAHFSAAISYTVVDQKFECPHSTPDDDGVCELIDLYILLASWVIPALLLAYMGGFGTLIYRRRKLHFPQDKAHKLDIEMPTLTVAEIPIMPPPRTSISTRISASTASRYSSTTDRHMSYKSTVHPGWLNEDPAALNPGSSTAVHVTTHEQESSTTLADFDSEPPSKKSRSSRSSARLSKRLPEMLFS</sequence>
<gene>
    <name evidence="1" type="ORF">BDY19DRAFT_917465</name>
</gene>